<evidence type="ECO:0000313" key="2">
    <source>
        <dbReference type="Proteomes" id="UP000007322"/>
    </source>
</evidence>
<feature type="non-terminal residue" evidence="1">
    <location>
        <position position="1"/>
    </location>
</feature>
<proteinExistence type="predicted"/>
<gene>
    <name evidence="1" type="ORF">MYCTH_2031317</name>
</gene>
<dbReference type="VEuPathDB" id="FungiDB:MYCTH_2031317"/>
<dbReference type="HOGENOM" id="CLU_3112248_0_0_1"/>
<evidence type="ECO:0000313" key="1">
    <source>
        <dbReference type="EMBL" id="AEO59612.1"/>
    </source>
</evidence>
<dbReference type="Proteomes" id="UP000007322">
    <property type="component" value="Chromosome 5"/>
</dbReference>
<organism evidence="1 2">
    <name type="scientific">Thermothelomyces thermophilus (strain ATCC 42464 / BCRC 31852 / DSM 1799)</name>
    <name type="common">Sporotrichum thermophile</name>
    <dbReference type="NCBI Taxonomy" id="573729"/>
    <lineage>
        <taxon>Eukaryota</taxon>
        <taxon>Fungi</taxon>
        <taxon>Dikarya</taxon>
        <taxon>Ascomycota</taxon>
        <taxon>Pezizomycotina</taxon>
        <taxon>Sordariomycetes</taxon>
        <taxon>Sordariomycetidae</taxon>
        <taxon>Sordariales</taxon>
        <taxon>Chaetomiaceae</taxon>
        <taxon>Thermothelomyces</taxon>
    </lineage>
</organism>
<dbReference type="InParanoid" id="G2QJ37"/>
<protein>
    <submittedName>
        <fullName evidence="1">Uncharacterized protein</fullName>
    </submittedName>
</protein>
<dbReference type="AlphaFoldDB" id="G2QJ37"/>
<accession>G2QJ37</accession>
<dbReference type="RefSeq" id="XP_003664857.1">
    <property type="nucleotide sequence ID" value="XM_003664809.1"/>
</dbReference>
<feature type="non-terminal residue" evidence="1">
    <location>
        <position position="51"/>
    </location>
</feature>
<keyword evidence="2" id="KW-1185">Reference proteome</keyword>
<name>G2QJ37_THET4</name>
<dbReference type="EMBL" id="CP003006">
    <property type="protein sequence ID" value="AEO59612.1"/>
    <property type="molecule type" value="Genomic_DNA"/>
</dbReference>
<dbReference type="KEGG" id="mtm:MYCTH_2031317"/>
<dbReference type="GeneID" id="11506729"/>
<sequence>IELEVTLLDKLYNFTDLFNKEKASRLPLYRGIANHYIKLKEGLDRKIPELV</sequence>
<reference evidence="1 2" key="1">
    <citation type="journal article" date="2011" name="Nat. Biotechnol.">
        <title>Comparative genomic analysis of the thermophilic biomass-degrading fungi Myceliophthora thermophila and Thielavia terrestris.</title>
        <authorList>
            <person name="Berka R.M."/>
            <person name="Grigoriev I.V."/>
            <person name="Otillar R."/>
            <person name="Salamov A."/>
            <person name="Grimwood J."/>
            <person name="Reid I."/>
            <person name="Ishmael N."/>
            <person name="John T."/>
            <person name="Darmond C."/>
            <person name="Moisan M.-C."/>
            <person name="Henrissat B."/>
            <person name="Coutinho P.M."/>
            <person name="Lombard V."/>
            <person name="Natvig D.O."/>
            <person name="Lindquist E."/>
            <person name="Schmutz J."/>
            <person name="Lucas S."/>
            <person name="Harris P."/>
            <person name="Powlowski J."/>
            <person name="Bellemare A."/>
            <person name="Taylor D."/>
            <person name="Butler G."/>
            <person name="de Vries R.P."/>
            <person name="Allijn I.E."/>
            <person name="van den Brink J."/>
            <person name="Ushinsky S."/>
            <person name="Storms R."/>
            <person name="Powell A.J."/>
            <person name="Paulsen I.T."/>
            <person name="Elbourne L.D.H."/>
            <person name="Baker S.E."/>
            <person name="Magnuson J."/>
            <person name="LaBoissiere S."/>
            <person name="Clutterbuck A.J."/>
            <person name="Martinez D."/>
            <person name="Wogulis M."/>
            <person name="de Leon A.L."/>
            <person name="Rey M.W."/>
            <person name="Tsang A."/>
        </authorList>
    </citation>
    <scope>NUCLEOTIDE SEQUENCE [LARGE SCALE GENOMIC DNA]</scope>
    <source>
        <strain evidence="2">ATCC 42464 / BCRC 31852 / DSM 1799</strain>
    </source>
</reference>
<dbReference type="OrthoDB" id="5264002at2759"/>